<dbReference type="HAMAP" id="MF_00455">
    <property type="entry name" value="Xylose_isom_A"/>
    <property type="match status" value="1"/>
</dbReference>
<dbReference type="Proteomes" id="UP000036045">
    <property type="component" value="Unassembled WGS sequence"/>
</dbReference>
<dbReference type="InterPro" id="IPR013452">
    <property type="entry name" value="Xylose_isom_bac"/>
</dbReference>
<dbReference type="OrthoDB" id="9763981at2"/>
<evidence type="ECO:0000256" key="6">
    <source>
        <dbReference type="ARBA" id="ARBA00022490"/>
    </source>
</evidence>
<evidence type="ECO:0000256" key="5">
    <source>
        <dbReference type="ARBA" id="ARBA00018232"/>
    </source>
</evidence>
<evidence type="ECO:0000256" key="10">
    <source>
        <dbReference type="ARBA" id="ARBA00023277"/>
    </source>
</evidence>
<feature type="binding site" evidence="12">
    <location>
        <position position="266"/>
    </location>
    <ligand>
        <name>Mg(2+)</name>
        <dbReference type="ChEBI" id="CHEBI:18420"/>
        <label>2</label>
    </ligand>
</feature>
<feature type="domain" description="Xylose isomerase-like TIM barrel" evidence="15">
    <location>
        <begin position="86"/>
        <end position="278"/>
    </location>
</feature>
<comment type="subcellular location">
    <subcellularLocation>
        <location evidence="1 12 14">Cytoplasm</location>
    </subcellularLocation>
</comment>
<organism evidence="16 17">
    <name type="scientific">Niallia circulans</name>
    <name type="common">Bacillus circulans</name>
    <dbReference type="NCBI Taxonomy" id="1397"/>
    <lineage>
        <taxon>Bacteria</taxon>
        <taxon>Bacillati</taxon>
        <taxon>Bacillota</taxon>
        <taxon>Bacilli</taxon>
        <taxon>Bacillales</taxon>
        <taxon>Bacillaceae</taxon>
        <taxon>Niallia</taxon>
    </lineage>
</organism>
<evidence type="ECO:0000256" key="3">
    <source>
        <dbReference type="ARBA" id="ARBA00011881"/>
    </source>
</evidence>
<keyword evidence="7 12" id="KW-0859">Xylose metabolism</keyword>
<keyword evidence="6 12" id="KW-0963">Cytoplasm</keyword>
<feature type="binding site" evidence="12">
    <location>
        <position position="266"/>
    </location>
    <ligand>
        <name>Mg(2+)</name>
        <dbReference type="ChEBI" id="CHEBI:18420"/>
        <label>1</label>
    </ligand>
</feature>
<evidence type="ECO:0000256" key="9">
    <source>
        <dbReference type="ARBA" id="ARBA00023235"/>
    </source>
</evidence>
<dbReference type="NCBIfam" id="NF003998">
    <property type="entry name" value="PRK05474.1"/>
    <property type="match status" value="1"/>
</dbReference>
<dbReference type="InterPro" id="IPR001998">
    <property type="entry name" value="Xylose_isomerase"/>
</dbReference>
<sequence>MEFFPMIKKVKYEGPKTENIYAYRHYNPEEVVLGKTMKEHLRFSMAWWHTLTQDGSDPFGAATNVRNWFGETPMETAKNRVEAGFELMEKMGFEFFCFHDVDIAPEGDTLQEFFDNLDVITDLIKEKMDQTGIKLLWNTANMFTNPRFVHGAASSSNAEVFAYAAAQVKKGLEISKKLGGKNYVFWGGREGYESLLNTDLQLEQDNMARFFHMAVDYAKELNHEVQFLIEPKPMEPSKHQYDFDAATAMAFLQKYNLDKHFKLNLEANHATLAGHTFEHEMAVARSYNALGSLDANQGDVMLGWDTDEFPTNIYDTTLAMYQVLENGGIAPGGINFDAKVRRSSFSMEDLVLAHIAGMDTFARGLKSAAKLKEDGFFDKEIERRYKSYTTGIGKSIVDGKENLKTLTEYALQHDQIENEPNHLEFLKSRLNDYLV</sequence>
<dbReference type="InterPro" id="IPR013022">
    <property type="entry name" value="Xyl_isomerase-like_TIM-brl"/>
</dbReference>
<evidence type="ECO:0000256" key="2">
    <source>
        <dbReference type="ARBA" id="ARBA00005765"/>
    </source>
</evidence>
<dbReference type="NCBIfam" id="TIGR02630">
    <property type="entry name" value="xylose_isom_A"/>
    <property type="match status" value="1"/>
</dbReference>
<feature type="active site" evidence="12">
    <location>
        <position position="99"/>
    </location>
</feature>
<evidence type="ECO:0000256" key="13">
    <source>
        <dbReference type="RuleBase" id="RU000609"/>
    </source>
</evidence>
<comment type="cofactor">
    <cofactor evidence="12">
        <name>Mg(2+)</name>
        <dbReference type="ChEBI" id="CHEBI:18420"/>
    </cofactor>
    <text evidence="12">Binds 2 magnesium ions per subunit.</text>
</comment>
<feature type="binding site" evidence="12">
    <location>
        <position position="294"/>
    </location>
    <ligand>
        <name>Mg(2+)</name>
        <dbReference type="ChEBI" id="CHEBI:18420"/>
        <label>1</label>
    </ligand>
</feature>
<keyword evidence="8 12" id="KW-0479">Metal-binding</keyword>
<dbReference type="PANTHER" id="PTHR48408">
    <property type="match status" value="1"/>
</dbReference>
<evidence type="ECO:0000256" key="11">
    <source>
        <dbReference type="ARBA" id="ARBA00033659"/>
    </source>
</evidence>
<dbReference type="GO" id="GO:0009045">
    <property type="term" value="F:xylose isomerase activity"/>
    <property type="evidence" value="ECO:0007669"/>
    <property type="project" value="UniProtKB-UniRule"/>
</dbReference>
<reference evidence="16 17" key="1">
    <citation type="submission" date="2015-05" db="EMBL/GenBank/DDBJ databases">
        <title>Whole genome sequence and identification of bacterial endophytes from Costus igneus.</title>
        <authorList>
            <person name="Lee Y.P."/>
            <person name="Gan H.M."/>
            <person name="Eng W."/>
            <person name="Wheatley M.S."/>
            <person name="Caraballo A."/>
            <person name="Polter S."/>
            <person name="Savka M.A."/>
            <person name="Hudson A.O."/>
        </authorList>
    </citation>
    <scope>NUCLEOTIDE SEQUENCE [LARGE SCALE GENOMIC DNA]</scope>
    <source>
        <strain evidence="16 17">RIT379</strain>
    </source>
</reference>
<protein>
    <recommendedName>
        <fullName evidence="5 12">Xylose isomerase</fullName>
        <ecNumber evidence="4 12">5.3.1.5</ecNumber>
    </recommendedName>
</protein>
<comment type="similarity">
    <text evidence="2 12 13">Belongs to the xylose isomerase family.</text>
</comment>
<feature type="binding site" evidence="12">
    <location>
        <position position="305"/>
    </location>
    <ligand>
        <name>Mg(2+)</name>
        <dbReference type="ChEBI" id="CHEBI:18420"/>
        <label>2</label>
    </ligand>
</feature>
<dbReference type="GO" id="GO:0042732">
    <property type="term" value="P:D-xylose metabolic process"/>
    <property type="evidence" value="ECO:0007669"/>
    <property type="project" value="UniProtKB-UniRule"/>
</dbReference>
<evidence type="ECO:0000313" key="17">
    <source>
        <dbReference type="Proteomes" id="UP000036045"/>
    </source>
</evidence>
<evidence type="ECO:0000256" key="1">
    <source>
        <dbReference type="ARBA" id="ARBA00004496"/>
    </source>
</evidence>
<dbReference type="InterPro" id="IPR036237">
    <property type="entry name" value="Xyl_isomerase-like_sf"/>
</dbReference>
<dbReference type="GO" id="GO:0000287">
    <property type="term" value="F:magnesium ion binding"/>
    <property type="evidence" value="ECO:0007669"/>
    <property type="project" value="UniProtKB-UniRule"/>
</dbReference>
<dbReference type="EMBL" id="LDPH01000008">
    <property type="protein sequence ID" value="KLV26484.1"/>
    <property type="molecule type" value="Genomic_DNA"/>
</dbReference>
<dbReference type="SUPFAM" id="SSF51658">
    <property type="entry name" value="Xylose isomerase-like"/>
    <property type="match status" value="1"/>
</dbReference>
<keyword evidence="12" id="KW-0460">Magnesium</keyword>
<dbReference type="RefSeq" id="WP_047941906.1">
    <property type="nucleotide sequence ID" value="NZ_CP053989.1"/>
</dbReference>
<evidence type="ECO:0000256" key="7">
    <source>
        <dbReference type="ARBA" id="ARBA00022629"/>
    </source>
</evidence>
<evidence type="ECO:0000256" key="12">
    <source>
        <dbReference type="HAMAP-Rule" id="MF_00455"/>
    </source>
</evidence>
<keyword evidence="10 12" id="KW-0119">Carbohydrate metabolism</keyword>
<dbReference type="GeneID" id="56350753"/>
<comment type="subunit">
    <text evidence="3 12 14">Homotetramer.</text>
</comment>
<comment type="caution">
    <text evidence="16">The sequence shown here is derived from an EMBL/GenBank/DDBJ whole genome shotgun (WGS) entry which is preliminary data.</text>
</comment>
<feature type="binding site" evidence="12">
    <location>
        <position position="337"/>
    </location>
    <ligand>
        <name>Mg(2+)</name>
        <dbReference type="ChEBI" id="CHEBI:18420"/>
        <label>1</label>
    </ligand>
</feature>
<keyword evidence="9 12" id="KW-0413">Isomerase</keyword>
<dbReference type="GO" id="GO:0005737">
    <property type="term" value="C:cytoplasm"/>
    <property type="evidence" value="ECO:0007669"/>
    <property type="project" value="UniProtKB-SubCell"/>
</dbReference>
<evidence type="ECO:0000313" key="16">
    <source>
        <dbReference type="EMBL" id="KLV26484.1"/>
    </source>
</evidence>
<evidence type="ECO:0000259" key="15">
    <source>
        <dbReference type="Pfam" id="PF01261"/>
    </source>
</evidence>
<keyword evidence="17" id="KW-1185">Reference proteome</keyword>
<dbReference type="PROSITE" id="PS51415">
    <property type="entry name" value="XYLOSE_ISOMERASE"/>
    <property type="match status" value="1"/>
</dbReference>
<dbReference type="PANTHER" id="PTHR48408:SF1">
    <property type="entry name" value="XYLOSE ISOMERASE"/>
    <property type="match status" value="1"/>
</dbReference>
<name>A0A0J1IKK9_NIACI</name>
<evidence type="ECO:0000256" key="8">
    <source>
        <dbReference type="ARBA" id="ARBA00022723"/>
    </source>
</evidence>
<feature type="active site" evidence="12">
    <location>
        <position position="102"/>
    </location>
</feature>
<accession>A0A0J1IKK9</accession>
<dbReference type="PRINTS" id="PR00688">
    <property type="entry name" value="XYLOSISMRASE"/>
</dbReference>
<feature type="binding site" evidence="12">
    <location>
        <position position="269"/>
    </location>
    <ligand>
        <name>Mg(2+)</name>
        <dbReference type="ChEBI" id="CHEBI:18420"/>
        <label>2</label>
    </ligand>
</feature>
<proteinExistence type="inferred from homology"/>
<evidence type="ECO:0000256" key="4">
    <source>
        <dbReference type="ARBA" id="ARBA00011958"/>
    </source>
</evidence>
<dbReference type="AlphaFoldDB" id="A0A0J1IKK9"/>
<evidence type="ECO:0000256" key="14">
    <source>
        <dbReference type="RuleBase" id="RU000610"/>
    </source>
</evidence>
<feature type="binding site" evidence="12">
    <location>
        <position position="230"/>
    </location>
    <ligand>
        <name>Mg(2+)</name>
        <dbReference type="ChEBI" id="CHEBI:18420"/>
        <label>1</label>
    </ligand>
</feature>
<dbReference type="Gene3D" id="3.20.20.150">
    <property type="entry name" value="Divalent-metal-dependent TIM barrel enzymes"/>
    <property type="match status" value="1"/>
</dbReference>
<dbReference type="Pfam" id="PF01261">
    <property type="entry name" value="AP_endonuc_2"/>
    <property type="match status" value="1"/>
</dbReference>
<dbReference type="EC" id="5.3.1.5" evidence="4 12"/>
<comment type="catalytic activity">
    <reaction evidence="11 12 13">
        <text>alpha-D-xylose = alpha-D-xylulofuranose</text>
        <dbReference type="Rhea" id="RHEA:22816"/>
        <dbReference type="ChEBI" id="CHEBI:28518"/>
        <dbReference type="ChEBI" id="CHEBI:188998"/>
        <dbReference type="EC" id="5.3.1.5"/>
    </reaction>
</comment>
<feature type="binding site" evidence="12">
    <location>
        <position position="307"/>
    </location>
    <ligand>
        <name>Mg(2+)</name>
        <dbReference type="ChEBI" id="CHEBI:18420"/>
        <label>2</label>
    </ligand>
</feature>
<dbReference type="PATRIC" id="fig|1397.4.peg.5360"/>
<gene>
    <name evidence="12" type="primary">xylA</name>
    <name evidence="16" type="ORF">ABW02_10250</name>
</gene>